<keyword evidence="4" id="KW-1185">Reference proteome</keyword>
<proteinExistence type="inferred from homology"/>
<sequence>MIKIAIVQEPPVYLNLSATMDRAVELVEKAAKDGVHMLVFPEAWFPGYPTFVWRLPPGAGMGKTDDLFARLQANAVDLSKNGFAPLQVAARESGMVIVAGYHELDGAVSGSTLFNSCIIIDADGRIANNHRKLMPTNPERMVWGFGDGSGLNVVDTAVGRVGALICWENYMPMARAALYAQNIDIYVAPTWDSGDTWLATMQHIAREGGCWVIGCATALEASDIPADIPHYDELFPNKEEWVNPGDAVVYRPFGGILAGPMHQQKGLLVAEIEVNEARASRRKFDVSGHYSRPDVFKLSVNREEMKPVAFTNEPVDFSQ</sequence>
<dbReference type="PANTHER" id="PTHR46044:SF1">
    <property type="entry name" value="CN HYDROLASE DOMAIN-CONTAINING PROTEIN"/>
    <property type="match status" value="1"/>
</dbReference>
<dbReference type="InterPro" id="IPR000132">
    <property type="entry name" value="Nitrilase/CN_hydratase_CS"/>
</dbReference>
<comment type="similarity">
    <text evidence="1">Belongs to the carbon-nitrogen hydrolase superfamily. Nitrilase family.</text>
</comment>
<name>A0ABX7MU79_9GAMM</name>
<dbReference type="PANTHER" id="PTHR46044">
    <property type="entry name" value="NITRILASE"/>
    <property type="match status" value="1"/>
</dbReference>
<dbReference type="SUPFAM" id="SSF56317">
    <property type="entry name" value="Carbon-nitrogen hydrolase"/>
    <property type="match status" value="1"/>
</dbReference>
<dbReference type="EMBL" id="CP071247">
    <property type="protein sequence ID" value="QSP95863.1"/>
    <property type="molecule type" value="Genomic_DNA"/>
</dbReference>
<evidence type="ECO:0000313" key="4">
    <source>
        <dbReference type="Proteomes" id="UP000663555"/>
    </source>
</evidence>
<feature type="domain" description="CN hydrolase" evidence="2">
    <location>
        <begin position="2"/>
        <end position="274"/>
    </location>
</feature>
<reference evidence="3 4" key="1">
    <citation type="submission" date="2021-03" db="EMBL/GenBank/DDBJ databases">
        <title>Genome sequencing of Marinobacter sp. LPB0319.</title>
        <authorList>
            <person name="Kim J."/>
        </authorList>
    </citation>
    <scope>NUCLEOTIDE SEQUENCE [LARGE SCALE GENOMIC DNA]</scope>
    <source>
        <strain evidence="3 4">LPB0319</strain>
    </source>
</reference>
<protein>
    <submittedName>
        <fullName evidence="3">Carbon-nitrogen hydrolase family protein</fullName>
    </submittedName>
</protein>
<keyword evidence="3" id="KW-0378">Hydrolase</keyword>
<evidence type="ECO:0000259" key="2">
    <source>
        <dbReference type="PROSITE" id="PS50263"/>
    </source>
</evidence>
<dbReference type="Gene3D" id="3.60.110.10">
    <property type="entry name" value="Carbon-nitrogen hydrolase"/>
    <property type="match status" value="1"/>
</dbReference>
<dbReference type="Pfam" id="PF00795">
    <property type="entry name" value="CN_hydrolase"/>
    <property type="match status" value="1"/>
</dbReference>
<accession>A0ABX7MU79</accession>
<dbReference type="PROSITE" id="PS00921">
    <property type="entry name" value="NITRIL_CHT_2"/>
    <property type="match status" value="1"/>
</dbReference>
<evidence type="ECO:0000256" key="1">
    <source>
        <dbReference type="ARBA" id="ARBA00008129"/>
    </source>
</evidence>
<dbReference type="CDD" id="cd07564">
    <property type="entry name" value="nitrilases_CHs"/>
    <property type="match status" value="1"/>
</dbReference>
<dbReference type="PROSITE" id="PS50263">
    <property type="entry name" value="CN_HYDROLASE"/>
    <property type="match status" value="1"/>
</dbReference>
<organism evidence="3 4">
    <name type="scientific">Marinobacter salinisoli</name>
    <dbReference type="NCBI Taxonomy" id="2769486"/>
    <lineage>
        <taxon>Bacteria</taxon>
        <taxon>Pseudomonadati</taxon>
        <taxon>Pseudomonadota</taxon>
        <taxon>Gammaproteobacteria</taxon>
        <taxon>Pseudomonadales</taxon>
        <taxon>Marinobacteraceae</taxon>
        <taxon>Marinobacter</taxon>
    </lineage>
</organism>
<dbReference type="GO" id="GO:0016787">
    <property type="term" value="F:hydrolase activity"/>
    <property type="evidence" value="ECO:0007669"/>
    <property type="project" value="UniProtKB-KW"/>
</dbReference>
<dbReference type="InterPro" id="IPR003010">
    <property type="entry name" value="C-N_Hydrolase"/>
</dbReference>
<dbReference type="InterPro" id="IPR044149">
    <property type="entry name" value="Nitrilases_CHs"/>
</dbReference>
<dbReference type="Proteomes" id="UP000663555">
    <property type="component" value="Chromosome"/>
</dbReference>
<evidence type="ECO:0000313" key="3">
    <source>
        <dbReference type="EMBL" id="QSP95863.1"/>
    </source>
</evidence>
<dbReference type="RefSeq" id="WP_206645099.1">
    <property type="nucleotide sequence ID" value="NZ_CP071247.1"/>
</dbReference>
<dbReference type="InterPro" id="IPR036526">
    <property type="entry name" value="C-N_Hydrolase_sf"/>
</dbReference>
<gene>
    <name evidence="3" type="ORF">LPB19_05505</name>
</gene>